<dbReference type="EMBL" id="NDYL01000001">
    <property type="protein sequence ID" value="OXB94741.1"/>
    <property type="molecule type" value="Genomic_DNA"/>
</dbReference>
<reference evidence="2 3" key="1">
    <citation type="submission" date="2017-04" db="EMBL/GenBank/DDBJ databases">
        <title>The genome sequence of Parageobacillus galactosidasius DSM 18751.</title>
        <authorList>
            <person name="Ramaloko W.T."/>
            <person name="Koen N."/>
            <person name="Polliack S."/>
            <person name="Aliyu H."/>
            <person name="Lebre P."/>
            <person name="Mohr T."/>
            <person name="Oswald F."/>
            <person name="Zwick M."/>
            <person name="Neumann A."/>
            <person name="Syldatk C."/>
            <person name="Cowan D."/>
            <person name="De Maayer P."/>
        </authorList>
    </citation>
    <scope>NUCLEOTIDE SEQUENCE [LARGE SCALE GENOMIC DNA]</scope>
    <source>
        <strain evidence="2 3">DSM 18751</strain>
    </source>
</reference>
<dbReference type="Proteomes" id="UP000198394">
    <property type="component" value="Unassembled WGS sequence"/>
</dbReference>
<proteinExistence type="predicted"/>
<accession>A0A226QQI7</accession>
<dbReference type="PROSITE" id="PS50022">
    <property type="entry name" value="FA58C_3"/>
    <property type="match status" value="1"/>
</dbReference>
<evidence type="ECO:0000313" key="2">
    <source>
        <dbReference type="EMBL" id="OXB94741.1"/>
    </source>
</evidence>
<feature type="domain" description="F5/8 type C" evidence="1">
    <location>
        <begin position="175"/>
        <end position="329"/>
    </location>
</feature>
<dbReference type="Pfam" id="PF00754">
    <property type="entry name" value="F5_F8_type_C"/>
    <property type="match status" value="1"/>
</dbReference>
<organism evidence="2 3">
    <name type="scientific">Parageobacillus galactosidasius</name>
    <dbReference type="NCBI Taxonomy" id="883812"/>
    <lineage>
        <taxon>Bacteria</taxon>
        <taxon>Bacillati</taxon>
        <taxon>Bacillota</taxon>
        <taxon>Bacilli</taxon>
        <taxon>Bacillales</taxon>
        <taxon>Anoxybacillaceae</taxon>
        <taxon>Parageobacillus</taxon>
    </lineage>
</organism>
<dbReference type="InterPro" id="IPR008979">
    <property type="entry name" value="Galactose-bd-like_sf"/>
</dbReference>
<protein>
    <recommendedName>
        <fullName evidence="1">F5/8 type C domain-containing protein</fullName>
    </recommendedName>
</protein>
<dbReference type="RefSeq" id="WP_089097194.1">
    <property type="nucleotide sequence ID" value="NZ_NDYL01000001.1"/>
</dbReference>
<dbReference type="InterPro" id="IPR000421">
    <property type="entry name" value="FA58C"/>
</dbReference>
<evidence type="ECO:0000259" key="1">
    <source>
        <dbReference type="PROSITE" id="PS50022"/>
    </source>
</evidence>
<gene>
    <name evidence="2" type="ORF">B9L23_07710</name>
</gene>
<name>A0A226QQI7_9BACL</name>
<keyword evidence="3" id="KW-1185">Reference proteome</keyword>
<evidence type="ECO:0000313" key="3">
    <source>
        <dbReference type="Proteomes" id="UP000198394"/>
    </source>
</evidence>
<comment type="caution">
    <text evidence="2">The sequence shown here is derived from an EMBL/GenBank/DDBJ whole genome shotgun (WGS) entry which is preliminary data.</text>
</comment>
<dbReference type="SUPFAM" id="SSF49785">
    <property type="entry name" value="Galactose-binding domain-like"/>
    <property type="match status" value="1"/>
</dbReference>
<dbReference type="Gene3D" id="2.60.120.260">
    <property type="entry name" value="Galactose-binding domain-like"/>
    <property type="match status" value="1"/>
</dbReference>
<sequence>MVQLYYYEKHEVQLLDNEYRMVEKETVDYTISYPFKVEGYTSYTFDSKTGTFGLNGVQKVISKDEYPYGYKVSSDKKELYYFKYYRYYNGIQYFKKTTYIAQQSEGAGNLIETIIAEDGAYPNNGKHTDGYWYIKVSPVKYVSKGTWESPIIDLGEGWKETKLVDVVKQLMPPTYSSNQIPTMTSNTSPSPYSAFASSDDGTGLRQAFRAFDKNNSSIWRSNNSSTGTLPQWIAFDFYTPKVIAKYTVTASSTNTANIPKSWTFEGSQDAANWVVLDSVTNAGLTTTNTKLERVISNIMAYRYYRVRVTEVNISGQNYVDIAEIEMMEAVPGTNVSLDISTSNDGVSFTPYIPLDPNNPPQGRYIKIRVTLSAQAQPREVKTLDFNQSSPENMMTLNEYTEANGKLQLKNSYTYSMTDDGTLGAGKQFSVTINKAKFKSINSLEVQ</sequence>
<dbReference type="AlphaFoldDB" id="A0A226QQI7"/>